<evidence type="ECO:0000259" key="5">
    <source>
        <dbReference type="PROSITE" id="PS50931"/>
    </source>
</evidence>
<evidence type="ECO:0000256" key="2">
    <source>
        <dbReference type="ARBA" id="ARBA00023015"/>
    </source>
</evidence>
<dbReference type="InterPro" id="IPR036390">
    <property type="entry name" value="WH_DNA-bd_sf"/>
</dbReference>
<dbReference type="InterPro" id="IPR058163">
    <property type="entry name" value="LysR-type_TF_proteobact-type"/>
</dbReference>
<dbReference type="GO" id="GO:0006351">
    <property type="term" value="P:DNA-templated transcription"/>
    <property type="evidence" value="ECO:0007669"/>
    <property type="project" value="TreeGrafter"/>
</dbReference>
<name>A0A2A2F7B6_9GAMM</name>
<dbReference type="InterPro" id="IPR005119">
    <property type="entry name" value="LysR_subst-bd"/>
</dbReference>
<keyword evidence="4" id="KW-0804">Transcription</keyword>
<dbReference type="PRINTS" id="PR00039">
    <property type="entry name" value="HTHLYSR"/>
</dbReference>
<dbReference type="GO" id="GO:0043565">
    <property type="term" value="F:sequence-specific DNA binding"/>
    <property type="evidence" value="ECO:0007669"/>
    <property type="project" value="TreeGrafter"/>
</dbReference>
<evidence type="ECO:0000256" key="4">
    <source>
        <dbReference type="ARBA" id="ARBA00023163"/>
    </source>
</evidence>
<dbReference type="Gene3D" id="3.40.190.10">
    <property type="entry name" value="Periplasmic binding protein-like II"/>
    <property type="match status" value="2"/>
</dbReference>
<dbReference type="Pfam" id="PF00126">
    <property type="entry name" value="HTH_1"/>
    <property type="match status" value="1"/>
</dbReference>
<dbReference type="SUPFAM" id="SSF46785">
    <property type="entry name" value="Winged helix' DNA-binding domain"/>
    <property type="match status" value="1"/>
</dbReference>
<dbReference type="OrthoDB" id="6787458at2"/>
<evidence type="ECO:0000313" key="7">
    <source>
        <dbReference type="Proteomes" id="UP000218896"/>
    </source>
</evidence>
<dbReference type="SUPFAM" id="SSF53850">
    <property type="entry name" value="Periplasmic binding protein-like II"/>
    <property type="match status" value="1"/>
</dbReference>
<dbReference type="PROSITE" id="PS50931">
    <property type="entry name" value="HTH_LYSR"/>
    <property type="match status" value="1"/>
</dbReference>
<dbReference type="Gene3D" id="1.10.10.10">
    <property type="entry name" value="Winged helix-like DNA-binding domain superfamily/Winged helix DNA-binding domain"/>
    <property type="match status" value="1"/>
</dbReference>
<dbReference type="InterPro" id="IPR000847">
    <property type="entry name" value="LysR_HTH_N"/>
</dbReference>
<dbReference type="EMBL" id="NSKD01000003">
    <property type="protein sequence ID" value="PAU80567.1"/>
    <property type="molecule type" value="Genomic_DNA"/>
</dbReference>
<dbReference type="InterPro" id="IPR036388">
    <property type="entry name" value="WH-like_DNA-bd_sf"/>
</dbReference>
<organism evidence="6 7">
    <name type="scientific">Halovibrio salipaludis</name>
    <dbReference type="NCBI Taxonomy" id="2032626"/>
    <lineage>
        <taxon>Bacteria</taxon>
        <taxon>Pseudomonadati</taxon>
        <taxon>Pseudomonadota</taxon>
        <taxon>Gammaproteobacteria</taxon>
        <taxon>Oceanospirillales</taxon>
        <taxon>Halomonadaceae</taxon>
        <taxon>Halovibrio</taxon>
    </lineage>
</organism>
<reference evidence="6 7" key="1">
    <citation type="submission" date="2017-08" db="EMBL/GenBank/DDBJ databases">
        <title>Halovibrio sewagensis sp. nov., isolated from wastewater of high salinity.</title>
        <authorList>
            <person name="Dong X."/>
            <person name="Zhang G."/>
        </authorList>
    </citation>
    <scope>NUCLEOTIDE SEQUENCE [LARGE SCALE GENOMIC DNA]</scope>
    <source>
        <strain evidence="6 7">YL5-2</strain>
    </source>
</reference>
<comment type="similarity">
    <text evidence="1">Belongs to the LysR transcriptional regulatory family.</text>
</comment>
<dbReference type="Pfam" id="PF03466">
    <property type="entry name" value="LysR_substrate"/>
    <property type="match status" value="1"/>
</dbReference>
<dbReference type="AlphaFoldDB" id="A0A2A2F7B6"/>
<feature type="domain" description="HTH lysR-type" evidence="5">
    <location>
        <begin position="61"/>
        <end position="118"/>
    </location>
</feature>
<evidence type="ECO:0000256" key="3">
    <source>
        <dbReference type="ARBA" id="ARBA00023125"/>
    </source>
</evidence>
<keyword evidence="7" id="KW-1185">Reference proteome</keyword>
<dbReference type="PANTHER" id="PTHR30537:SF74">
    <property type="entry name" value="HTH-TYPE TRANSCRIPTIONAL REGULATOR TRPI"/>
    <property type="match status" value="1"/>
</dbReference>
<evidence type="ECO:0000256" key="1">
    <source>
        <dbReference type="ARBA" id="ARBA00009437"/>
    </source>
</evidence>
<keyword evidence="3" id="KW-0238">DNA-binding</keyword>
<dbReference type="Proteomes" id="UP000218896">
    <property type="component" value="Unassembled WGS sequence"/>
</dbReference>
<protein>
    <recommendedName>
        <fullName evidence="5">HTH lysR-type domain-containing protein</fullName>
    </recommendedName>
</protein>
<evidence type="ECO:0000313" key="6">
    <source>
        <dbReference type="EMBL" id="PAU80567.1"/>
    </source>
</evidence>
<keyword evidence="2" id="KW-0805">Transcription regulation</keyword>
<gene>
    <name evidence="6" type="ORF">CK501_09040</name>
</gene>
<comment type="caution">
    <text evidence="6">The sequence shown here is derived from an EMBL/GenBank/DDBJ whole genome shotgun (WGS) entry which is preliminary data.</text>
</comment>
<dbReference type="PANTHER" id="PTHR30537">
    <property type="entry name" value="HTH-TYPE TRANSCRIPTIONAL REGULATOR"/>
    <property type="match status" value="1"/>
</dbReference>
<dbReference type="FunFam" id="1.10.10.10:FF:000001">
    <property type="entry name" value="LysR family transcriptional regulator"/>
    <property type="match status" value="1"/>
</dbReference>
<dbReference type="RefSeq" id="WP_095617403.1">
    <property type="nucleotide sequence ID" value="NZ_NSKD01000003.1"/>
</dbReference>
<proteinExistence type="inferred from homology"/>
<sequence>MRRGQVYSWCLLKRFLCLLSEGFRRESPTLCLHLNSSLTSNSNKLTIIPHSLELNSNMARPSLTSLQTFLEVARHGGLGGAAETLHKTQSAVSHQLRQLESSLGVTLTNRSGRNLQLTAVGQQLAKGLEAGFSEIDKALEETVTHQKREVLHINCLPSVAVRWLIPRLAGFREQFPDYRIDFRYTGVLDPGIPTDADIKITWHDGVPTTEQQKVCLFSGATWPVASPLYLQHFPGPIEPRTLTRMEILHDEFLDPWYQWFREHGLNPQGLEDGVVFQDFNLLSAAAVSGQGVALCPPLLIDRELSIGALVTLFDNPVNTERGYWLFYRENTRPAVRDFVDWITREAATTERQDESLNESK</sequence>
<accession>A0A2A2F7B6</accession>
<dbReference type="GO" id="GO:0003700">
    <property type="term" value="F:DNA-binding transcription factor activity"/>
    <property type="evidence" value="ECO:0007669"/>
    <property type="project" value="InterPro"/>
</dbReference>